<dbReference type="GO" id="GO:0005524">
    <property type="term" value="F:ATP binding"/>
    <property type="evidence" value="ECO:0007669"/>
    <property type="project" value="InterPro"/>
</dbReference>
<dbReference type="STRING" id="7070.D2A3H7"/>
<keyword evidence="1" id="KW-0175">Coiled coil</keyword>
<dbReference type="GO" id="GO:0005739">
    <property type="term" value="C:mitochondrion"/>
    <property type="evidence" value="ECO:0000318"/>
    <property type="project" value="GO_Central"/>
</dbReference>
<sequence length="495" mass="56707">MARLVQVFTKTVRRFSSALYVTGDKAQHHFVVLTPFVDFDEILKNKNDLIKSIEARKLTINLDKIEQRWNFFKTIDDHKTVLEFTRSEIQNLINKLKQDGEEKNQSDIEKLLLHIKVVKDDLKNVKEFTYGLEENANLGVLSLPNFLHPKTPLDSQTIIHEFLEQPKPIQENHLQIAKSQNLIEYTSPTLCYLKSDAALFEFAITNYFQSNLVSQSFTQFSNADFVRSLVVEGCGTDYLDKNKIFTLDGSNNEINRLHLVGGASLYSFMAYFAKNSIQSALLPLKFFTLGRKYSPGSGPDLLNLSQNTVGQIFVATSNNSNEIFDSLVQQIREIYEPLNYHFRLVYAPAVDLKVGESLKVSIEMFSNYSGTYVEVGYLSLYGDYISKRLLFTHVTKPPAFQYIILSGATHLKSPPNCSTSRLPQTAPIYNIRHPVVLQAHVREPMTRITPLQNATYAYLKRKVNRINRYDIFSSEILQSRSKESLREVETRNPED</sequence>
<organism evidence="2 3">
    <name type="scientific">Tribolium castaneum</name>
    <name type="common">Red flour beetle</name>
    <dbReference type="NCBI Taxonomy" id="7070"/>
    <lineage>
        <taxon>Eukaryota</taxon>
        <taxon>Metazoa</taxon>
        <taxon>Ecdysozoa</taxon>
        <taxon>Arthropoda</taxon>
        <taxon>Hexapoda</taxon>
        <taxon>Insecta</taxon>
        <taxon>Pterygota</taxon>
        <taxon>Neoptera</taxon>
        <taxon>Endopterygota</taxon>
        <taxon>Coleoptera</taxon>
        <taxon>Polyphaga</taxon>
        <taxon>Cucujiformia</taxon>
        <taxon>Tenebrionidae</taxon>
        <taxon>Tenebrionidae incertae sedis</taxon>
        <taxon>Tribolium</taxon>
    </lineage>
</organism>
<gene>
    <name evidence="2" type="primary">GLEAN_07985</name>
    <name evidence="2" type="ORF">TcasGA2_TC007985</name>
</gene>
<dbReference type="PhylomeDB" id="D2A3H7"/>
<dbReference type="InterPro" id="IPR002317">
    <property type="entry name" value="Ser-tRNA-ligase_type_1"/>
</dbReference>
<evidence type="ECO:0000313" key="2">
    <source>
        <dbReference type="EMBL" id="EFA02319.1"/>
    </source>
</evidence>
<feature type="coiled-coil region" evidence="1">
    <location>
        <begin position="75"/>
        <end position="102"/>
    </location>
</feature>
<dbReference type="InParanoid" id="D2A3H7"/>
<proteinExistence type="predicted"/>
<dbReference type="FunCoup" id="D2A3H7">
    <property type="interactions" value="37"/>
</dbReference>
<dbReference type="OMA" id="CNCTDFI"/>
<dbReference type="Proteomes" id="UP000007266">
    <property type="component" value="Linkage group 4"/>
</dbReference>
<evidence type="ECO:0000313" key="3">
    <source>
        <dbReference type="Proteomes" id="UP000007266"/>
    </source>
</evidence>
<dbReference type="SUPFAM" id="SSF46589">
    <property type="entry name" value="tRNA-binding arm"/>
    <property type="match status" value="1"/>
</dbReference>
<reference evidence="2 3" key="2">
    <citation type="journal article" date="2010" name="Nucleic Acids Res.">
        <title>BeetleBase in 2010: revisions to provide comprehensive genomic information for Tribolium castaneum.</title>
        <authorList>
            <person name="Kim H.S."/>
            <person name="Murphy T."/>
            <person name="Xia J."/>
            <person name="Caragea D."/>
            <person name="Park Y."/>
            <person name="Beeman R.W."/>
            <person name="Lorenzen M.D."/>
            <person name="Butcher S."/>
            <person name="Manak J.R."/>
            <person name="Brown S.J."/>
        </authorList>
    </citation>
    <scope>GENOME REANNOTATION</scope>
    <source>
        <strain evidence="2 3">Georgia GA2</strain>
    </source>
</reference>
<dbReference type="GO" id="GO:0006434">
    <property type="term" value="P:seryl-tRNA aminoacylation"/>
    <property type="evidence" value="ECO:0007669"/>
    <property type="project" value="InterPro"/>
</dbReference>
<name>D2A3H7_TRICA</name>
<keyword evidence="3" id="KW-1185">Reference proteome</keyword>
<accession>D2A3H7</accession>
<dbReference type="AlphaFoldDB" id="D2A3H7"/>
<dbReference type="eggNOG" id="KOG2509">
    <property type="taxonomic scope" value="Eukaryota"/>
</dbReference>
<dbReference type="EMBL" id="KQ971338">
    <property type="protein sequence ID" value="EFA02319.1"/>
    <property type="molecule type" value="Genomic_DNA"/>
</dbReference>
<protein>
    <submittedName>
        <fullName evidence="2">Serine--tRNA ligase, mitochondrial-like Protein</fullName>
    </submittedName>
</protein>
<evidence type="ECO:0000256" key="1">
    <source>
        <dbReference type="SAM" id="Coils"/>
    </source>
</evidence>
<dbReference type="GO" id="GO:0000049">
    <property type="term" value="F:tRNA binding"/>
    <property type="evidence" value="ECO:0000318"/>
    <property type="project" value="GO_Central"/>
</dbReference>
<dbReference type="PANTHER" id="PTHR11778">
    <property type="entry name" value="SERYL-TRNA SYNTHETASE"/>
    <property type="match status" value="1"/>
</dbReference>
<dbReference type="GO" id="GO:0004828">
    <property type="term" value="F:serine-tRNA ligase activity"/>
    <property type="evidence" value="ECO:0007669"/>
    <property type="project" value="InterPro"/>
</dbReference>
<dbReference type="InterPro" id="IPR010978">
    <property type="entry name" value="tRNA-bd_arm"/>
</dbReference>
<dbReference type="FunFam" id="3.30.930.10:FF:000157">
    <property type="entry name" value="Seryl-tRNA synthetase, putative"/>
    <property type="match status" value="1"/>
</dbReference>
<dbReference type="Gene3D" id="3.30.930.10">
    <property type="entry name" value="Bira Bifunctional Protein, Domain 2"/>
    <property type="match status" value="1"/>
</dbReference>
<dbReference type="InterPro" id="IPR045864">
    <property type="entry name" value="aa-tRNA-synth_II/BPL/LPL"/>
</dbReference>
<dbReference type="HOGENOM" id="CLU_031998_0_0_1"/>
<dbReference type="SUPFAM" id="SSF55681">
    <property type="entry name" value="Class II aaRS and biotin synthetases"/>
    <property type="match status" value="1"/>
</dbReference>
<reference evidence="2 3" key="1">
    <citation type="journal article" date="2008" name="Nature">
        <title>The genome of the model beetle and pest Tribolium castaneum.</title>
        <authorList>
            <consortium name="Tribolium Genome Sequencing Consortium"/>
            <person name="Richards S."/>
            <person name="Gibbs R.A."/>
            <person name="Weinstock G.M."/>
            <person name="Brown S.J."/>
            <person name="Denell R."/>
            <person name="Beeman R.W."/>
            <person name="Gibbs R."/>
            <person name="Beeman R.W."/>
            <person name="Brown S.J."/>
            <person name="Bucher G."/>
            <person name="Friedrich M."/>
            <person name="Grimmelikhuijzen C.J."/>
            <person name="Klingler M."/>
            <person name="Lorenzen M."/>
            <person name="Richards S."/>
            <person name="Roth S."/>
            <person name="Schroder R."/>
            <person name="Tautz D."/>
            <person name="Zdobnov E.M."/>
            <person name="Muzny D."/>
            <person name="Gibbs R.A."/>
            <person name="Weinstock G.M."/>
            <person name="Attaway T."/>
            <person name="Bell S."/>
            <person name="Buhay C.J."/>
            <person name="Chandrabose M.N."/>
            <person name="Chavez D."/>
            <person name="Clerk-Blankenburg K.P."/>
            <person name="Cree A."/>
            <person name="Dao M."/>
            <person name="Davis C."/>
            <person name="Chacko J."/>
            <person name="Dinh H."/>
            <person name="Dugan-Rocha S."/>
            <person name="Fowler G."/>
            <person name="Garner T.T."/>
            <person name="Garnes J."/>
            <person name="Gnirke A."/>
            <person name="Hawes A."/>
            <person name="Hernandez J."/>
            <person name="Hines S."/>
            <person name="Holder M."/>
            <person name="Hume J."/>
            <person name="Jhangiani S.N."/>
            <person name="Joshi V."/>
            <person name="Khan Z.M."/>
            <person name="Jackson L."/>
            <person name="Kovar C."/>
            <person name="Kowis A."/>
            <person name="Lee S."/>
            <person name="Lewis L.R."/>
            <person name="Margolis J."/>
            <person name="Morgan M."/>
            <person name="Nazareth L.V."/>
            <person name="Nguyen N."/>
            <person name="Okwuonu G."/>
            <person name="Parker D."/>
            <person name="Richards S."/>
            <person name="Ruiz S.J."/>
            <person name="Santibanez J."/>
            <person name="Savard J."/>
            <person name="Scherer S.E."/>
            <person name="Schneider B."/>
            <person name="Sodergren E."/>
            <person name="Tautz D."/>
            <person name="Vattahil S."/>
            <person name="Villasana D."/>
            <person name="White C.S."/>
            <person name="Wright R."/>
            <person name="Park Y."/>
            <person name="Beeman R.W."/>
            <person name="Lord J."/>
            <person name="Oppert B."/>
            <person name="Lorenzen M."/>
            <person name="Brown S."/>
            <person name="Wang L."/>
            <person name="Savard J."/>
            <person name="Tautz D."/>
            <person name="Richards S."/>
            <person name="Weinstock G."/>
            <person name="Gibbs R.A."/>
            <person name="Liu Y."/>
            <person name="Worley K."/>
            <person name="Weinstock G."/>
            <person name="Elsik C.G."/>
            <person name="Reese J.T."/>
            <person name="Elhaik E."/>
            <person name="Landan G."/>
            <person name="Graur D."/>
            <person name="Arensburger P."/>
            <person name="Atkinson P."/>
            <person name="Beeman R.W."/>
            <person name="Beidler J."/>
            <person name="Brown S.J."/>
            <person name="Demuth J.P."/>
            <person name="Drury D.W."/>
            <person name="Du Y.Z."/>
            <person name="Fujiwara H."/>
            <person name="Lorenzen M."/>
            <person name="Maselli V."/>
            <person name="Osanai M."/>
            <person name="Park Y."/>
            <person name="Robertson H.M."/>
            <person name="Tu Z."/>
            <person name="Wang J.J."/>
            <person name="Wang S."/>
            <person name="Richards S."/>
            <person name="Song H."/>
            <person name="Zhang L."/>
            <person name="Sodergren E."/>
            <person name="Werner D."/>
            <person name="Stanke M."/>
            <person name="Morgenstern B."/>
            <person name="Solovyev V."/>
            <person name="Kosarev P."/>
            <person name="Brown G."/>
            <person name="Chen H.C."/>
            <person name="Ermolaeva O."/>
            <person name="Hlavina W."/>
            <person name="Kapustin Y."/>
            <person name="Kiryutin B."/>
            <person name="Kitts P."/>
            <person name="Maglott D."/>
            <person name="Pruitt K."/>
            <person name="Sapojnikov V."/>
            <person name="Souvorov A."/>
            <person name="Mackey A.J."/>
            <person name="Waterhouse R.M."/>
            <person name="Wyder S."/>
            <person name="Zdobnov E.M."/>
            <person name="Zdobnov E.M."/>
            <person name="Wyder S."/>
            <person name="Kriventseva E.V."/>
            <person name="Kadowaki T."/>
            <person name="Bork P."/>
            <person name="Aranda M."/>
            <person name="Bao R."/>
            <person name="Beermann A."/>
            <person name="Berns N."/>
            <person name="Bolognesi R."/>
            <person name="Bonneton F."/>
            <person name="Bopp D."/>
            <person name="Brown S.J."/>
            <person name="Bucher G."/>
            <person name="Butts T."/>
            <person name="Chaumot A."/>
            <person name="Denell R.E."/>
            <person name="Ferrier D.E."/>
            <person name="Friedrich M."/>
            <person name="Gordon C.M."/>
            <person name="Jindra M."/>
            <person name="Klingler M."/>
            <person name="Lan Q."/>
            <person name="Lattorff H.M."/>
            <person name="Laudet V."/>
            <person name="von Levetsow C."/>
            <person name="Liu Z."/>
            <person name="Lutz R."/>
            <person name="Lynch J.A."/>
            <person name="da Fonseca R.N."/>
            <person name="Posnien N."/>
            <person name="Reuter R."/>
            <person name="Roth S."/>
            <person name="Savard J."/>
            <person name="Schinko J.B."/>
            <person name="Schmitt C."/>
            <person name="Schoppmeier M."/>
            <person name="Schroder R."/>
            <person name="Shippy T.D."/>
            <person name="Simonnet F."/>
            <person name="Marques-Souza H."/>
            <person name="Tautz D."/>
            <person name="Tomoyasu Y."/>
            <person name="Trauner J."/>
            <person name="Van der Zee M."/>
            <person name="Vervoort M."/>
            <person name="Wittkopp N."/>
            <person name="Wimmer E.A."/>
            <person name="Yang X."/>
            <person name="Jones A.K."/>
            <person name="Sattelle D.B."/>
            <person name="Ebert P.R."/>
            <person name="Nelson D."/>
            <person name="Scott J.G."/>
            <person name="Beeman R.W."/>
            <person name="Muthukrishnan S."/>
            <person name="Kramer K.J."/>
            <person name="Arakane Y."/>
            <person name="Beeman R.W."/>
            <person name="Zhu Q."/>
            <person name="Hogenkamp D."/>
            <person name="Dixit R."/>
            <person name="Oppert B."/>
            <person name="Jiang H."/>
            <person name="Zou Z."/>
            <person name="Marshall J."/>
            <person name="Elpidina E."/>
            <person name="Vinokurov K."/>
            <person name="Oppert C."/>
            <person name="Zou Z."/>
            <person name="Evans J."/>
            <person name="Lu Z."/>
            <person name="Zhao P."/>
            <person name="Sumathipala N."/>
            <person name="Altincicek B."/>
            <person name="Vilcinskas A."/>
            <person name="Williams M."/>
            <person name="Hultmark D."/>
            <person name="Hetru C."/>
            <person name="Jiang H."/>
            <person name="Grimmelikhuijzen C.J."/>
            <person name="Hauser F."/>
            <person name="Cazzamali G."/>
            <person name="Williamson M."/>
            <person name="Park Y."/>
            <person name="Li B."/>
            <person name="Tanaka Y."/>
            <person name="Predel R."/>
            <person name="Neupert S."/>
            <person name="Schachtner J."/>
            <person name="Verleyen P."/>
            <person name="Raible F."/>
            <person name="Bork P."/>
            <person name="Friedrich M."/>
            <person name="Walden K.K."/>
            <person name="Robertson H.M."/>
            <person name="Angeli S."/>
            <person name="Foret S."/>
            <person name="Bucher G."/>
            <person name="Schuetz S."/>
            <person name="Maleszka R."/>
            <person name="Wimmer E.A."/>
            <person name="Beeman R.W."/>
            <person name="Lorenzen M."/>
            <person name="Tomoyasu Y."/>
            <person name="Miller S.C."/>
            <person name="Grossmann D."/>
            <person name="Bucher G."/>
        </authorList>
    </citation>
    <scope>NUCLEOTIDE SEQUENCE [LARGE SCALE GENOMIC DNA]</scope>
    <source>
        <strain evidence="2 3">Georgia GA2</strain>
    </source>
</reference>
<keyword evidence="2" id="KW-0436">Ligase</keyword>